<accession>A0A345L201</accession>
<evidence type="ECO:0000313" key="2">
    <source>
        <dbReference type="Proteomes" id="UP000258408"/>
    </source>
</evidence>
<dbReference type="EMBL" id="MH536814">
    <property type="protein sequence ID" value="AXH49303.1"/>
    <property type="molecule type" value="Genomic_DNA"/>
</dbReference>
<reference evidence="1 2" key="1">
    <citation type="submission" date="2018-06" db="EMBL/GenBank/DDBJ databases">
        <authorList>
            <person name="Luttrell C.E."/>
            <person name="Myers K.N."/>
            <person name="Simpson A.N."/>
            <person name="Sulollari A."/>
            <person name="Suri N."/>
            <person name="Nayek S."/>
            <person name="Bhuiyan S."/>
            <person name="Smith B.R."/>
            <person name="Hughes L.E."/>
            <person name="Garlena R.A."/>
            <person name="Russell D.A."/>
            <person name="Pope W.H."/>
            <person name="Jacobs-Sera D."/>
            <person name="Hatfull G.F."/>
        </authorList>
    </citation>
    <scope>NUCLEOTIDE SEQUENCE [LARGE SCALE GENOMIC DNA]</scope>
</reference>
<proteinExistence type="predicted"/>
<dbReference type="Proteomes" id="UP000258408">
    <property type="component" value="Segment"/>
</dbReference>
<gene>
    <name evidence="1" type="primary">195</name>
    <name evidence="1" type="ORF">SEA_BLUEEYEDBEAUTY_195</name>
</gene>
<dbReference type="RefSeq" id="YP_009839356.1">
    <property type="nucleotide sequence ID" value="NC_048720.1"/>
</dbReference>
<dbReference type="GeneID" id="55599985"/>
<name>A0A345L201_9CAUD</name>
<organism evidence="1 2">
    <name type="scientific">Streptomyces phage Blueeyedbeauty</name>
    <dbReference type="NCBI Taxonomy" id="2250336"/>
    <lineage>
        <taxon>Viruses</taxon>
        <taxon>Duplodnaviria</taxon>
        <taxon>Heunggongvirae</taxon>
        <taxon>Uroviricota</taxon>
        <taxon>Caudoviricetes</taxon>
        <taxon>Stanwilliamsviridae</taxon>
        <taxon>Loccivirinae</taxon>
        <taxon>Annadreamyvirus</taxon>
        <taxon>Annadreamyvirus blueeyedbeauty</taxon>
    </lineage>
</organism>
<evidence type="ECO:0000313" key="1">
    <source>
        <dbReference type="EMBL" id="AXH49303.1"/>
    </source>
</evidence>
<protein>
    <submittedName>
        <fullName evidence="1">Uncharacterized protein</fullName>
    </submittedName>
</protein>
<sequence>METWENEGGFVPRQDFTVVEVTVHYLCDECGSRMRVCGETLTNDGVVYSYMCLENSDHRHKDTLRYPRTETREVPFNARRA</sequence>
<keyword evidence="2" id="KW-1185">Reference proteome</keyword>
<dbReference type="KEGG" id="vg:55599985"/>